<comment type="caution">
    <text evidence="1">The sequence shown here is derived from an EMBL/GenBank/DDBJ whole genome shotgun (WGS) entry which is preliminary data.</text>
</comment>
<evidence type="ECO:0000313" key="1">
    <source>
        <dbReference type="EMBL" id="TWU15056.1"/>
    </source>
</evidence>
<protein>
    <submittedName>
        <fullName evidence="1">Uncharacterized protein</fullName>
    </submittedName>
</protein>
<sequence>MSVEGLRRIPGCWREAEAEENAADLSDYLRRVLWRLRHVPELLGCLERFEACVKGLDVGCIEHADIQYLRQWLVRMELRGTVRRGLPDYELALDRLNSIECGSFAPLHRDRLFDAADLADLESRMAGLCVEQEFPYLSAIGFKCDCPRRMVIFVIHDGTPVVQDLTGACEALFHHACETTRSVPAEHFGRFDSNRSRDRFIDESSVKVDRLGFDLRGPYCYRKGGLHAWVHDDSEVTP</sequence>
<organism evidence="1 2">
    <name type="scientific">Allorhodopirellula heiligendammensis</name>
    <dbReference type="NCBI Taxonomy" id="2714739"/>
    <lineage>
        <taxon>Bacteria</taxon>
        <taxon>Pseudomonadati</taxon>
        <taxon>Planctomycetota</taxon>
        <taxon>Planctomycetia</taxon>
        <taxon>Pirellulales</taxon>
        <taxon>Pirellulaceae</taxon>
        <taxon>Allorhodopirellula</taxon>
    </lineage>
</organism>
<dbReference type="EMBL" id="SJPU01000002">
    <property type="protein sequence ID" value="TWU15056.1"/>
    <property type="molecule type" value="Genomic_DNA"/>
</dbReference>
<evidence type="ECO:0000313" key="2">
    <source>
        <dbReference type="Proteomes" id="UP000319908"/>
    </source>
</evidence>
<dbReference type="Proteomes" id="UP000319908">
    <property type="component" value="Unassembled WGS sequence"/>
</dbReference>
<dbReference type="RefSeq" id="WP_146407022.1">
    <property type="nucleotide sequence ID" value="NZ_SJPU01000002.1"/>
</dbReference>
<reference evidence="1 2" key="1">
    <citation type="journal article" date="2020" name="Antonie Van Leeuwenhoek">
        <title>Rhodopirellula heiligendammensis sp. nov., Rhodopirellula pilleata sp. nov., and Rhodopirellula solitaria sp. nov. isolated from natural or artificial marine surfaces in Northern Germany and California, USA, and emended description of the genus Rhodopirellula.</title>
        <authorList>
            <person name="Kallscheuer N."/>
            <person name="Wiegand S."/>
            <person name="Jogler M."/>
            <person name="Boedeker C."/>
            <person name="Peeters S.H."/>
            <person name="Rast P."/>
            <person name="Heuer A."/>
            <person name="Jetten M.S.M."/>
            <person name="Rohde M."/>
            <person name="Jogler C."/>
        </authorList>
    </citation>
    <scope>NUCLEOTIDE SEQUENCE [LARGE SCALE GENOMIC DNA]</scope>
    <source>
        <strain evidence="1 2">Poly21</strain>
    </source>
</reference>
<proteinExistence type="predicted"/>
<dbReference type="AlphaFoldDB" id="A0A5C6BV14"/>
<accession>A0A5C6BV14</accession>
<gene>
    <name evidence="1" type="ORF">Poly21_22470</name>
</gene>
<name>A0A5C6BV14_9BACT</name>
<keyword evidence="2" id="KW-1185">Reference proteome</keyword>